<accession>A0A0K2GG10</accession>
<dbReference type="PATRIC" id="fig|42253.5.peg.3101"/>
<protein>
    <submittedName>
        <fullName evidence="2">Uncharacterized protein</fullName>
    </submittedName>
</protein>
<dbReference type="KEGG" id="nmv:NITMOv2_3148"/>
<keyword evidence="3" id="KW-1185">Reference proteome</keyword>
<organism evidence="2 3">
    <name type="scientific">Nitrospira moscoviensis</name>
    <dbReference type="NCBI Taxonomy" id="42253"/>
    <lineage>
        <taxon>Bacteria</taxon>
        <taxon>Pseudomonadati</taxon>
        <taxon>Nitrospirota</taxon>
        <taxon>Nitrospiria</taxon>
        <taxon>Nitrospirales</taxon>
        <taxon>Nitrospiraceae</taxon>
        <taxon>Nitrospira</taxon>
    </lineage>
</organism>
<dbReference type="Proteomes" id="UP000069205">
    <property type="component" value="Chromosome"/>
</dbReference>
<dbReference type="RefSeq" id="WP_053380538.1">
    <property type="nucleotide sequence ID" value="NZ_CP011801.1"/>
</dbReference>
<evidence type="ECO:0000313" key="2">
    <source>
        <dbReference type="EMBL" id="ALA59547.1"/>
    </source>
</evidence>
<evidence type="ECO:0000313" key="3">
    <source>
        <dbReference type="Proteomes" id="UP000069205"/>
    </source>
</evidence>
<sequence>MHRPDAIRVHIAQDGTLTVTTDDISMPNHREADDLLQLLNQLAGGQTEVIERPERLLHEKHQDHSHLHDSHHA</sequence>
<gene>
    <name evidence="2" type="ORF">NITMOv2_3148</name>
</gene>
<evidence type="ECO:0000256" key="1">
    <source>
        <dbReference type="SAM" id="MobiDB-lite"/>
    </source>
</evidence>
<dbReference type="AlphaFoldDB" id="A0A0K2GG10"/>
<dbReference type="EMBL" id="CP011801">
    <property type="protein sequence ID" value="ALA59547.1"/>
    <property type="molecule type" value="Genomic_DNA"/>
</dbReference>
<feature type="region of interest" description="Disordered" evidence="1">
    <location>
        <begin position="53"/>
        <end position="73"/>
    </location>
</feature>
<name>A0A0K2GG10_NITMO</name>
<reference evidence="2 3" key="1">
    <citation type="journal article" date="2015" name="Proc. Natl. Acad. Sci. U.S.A.">
        <title>Expanded metabolic versatility of ubiquitous nitrite-oxidizing bacteria from the genus Nitrospira.</title>
        <authorList>
            <person name="Koch H."/>
            <person name="Lucker S."/>
            <person name="Albertsen M."/>
            <person name="Kitzinger K."/>
            <person name="Herbold C."/>
            <person name="Spieck E."/>
            <person name="Nielsen P.H."/>
            <person name="Wagner M."/>
            <person name="Daims H."/>
        </authorList>
    </citation>
    <scope>NUCLEOTIDE SEQUENCE [LARGE SCALE GENOMIC DNA]</scope>
    <source>
        <strain evidence="2 3">NSP M-1</strain>
    </source>
</reference>
<proteinExistence type="predicted"/>
<dbReference type="STRING" id="42253.NITMOv2_3148"/>